<dbReference type="Pfam" id="PF03798">
    <property type="entry name" value="TRAM_LAG1_CLN8"/>
    <property type="match status" value="1"/>
</dbReference>
<dbReference type="AlphaFoldDB" id="A0A401GB65"/>
<gene>
    <name evidence="10" type="ORF">SCP_0206240</name>
</gene>
<keyword evidence="11" id="KW-1185">Reference proteome</keyword>
<feature type="compositionally biased region" description="Basic and acidic residues" evidence="7">
    <location>
        <begin position="354"/>
        <end position="363"/>
    </location>
</feature>
<protein>
    <submittedName>
        <fullName evidence="10">Sphingosine N-acyltransferase lag1</fullName>
    </submittedName>
</protein>
<evidence type="ECO:0000256" key="6">
    <source>
        <dbReference type="PROSITE-ProRule" id="PRU00205"/>
    </source>
</evidence>
<dbReference type="OrthoDB" id="537032at2759"/>
<accession>A0A401GB65</accession>
<name>A0A401GB65_9APHY</name>
<keyword evidence="5 6" id="KW-0472">Membrane</keyword>
<evidence type="ECO:0000313" key="11">
    <source>
        <dbReference type="Proteomes" id="UP000287166"/>
    </source>
</evidence>
<dbReference type="FunCoup" id="A0A401GB65">
    <property type="interactions" value="229"/>
</dbReference>
<dbReference type="STRING" id="139825.A0A401GB65"/>
<evidence type="ECO:0000313" key="10">
    <source>
        <dbReference type="EMBL" id="GBE79426.1"/>
    </source>
</evidence>
<proteinExistence type="inferred from homology"/>
<dbReference type="InterPro" id="IPR016439">
    <property type="entry name" value="Lag1/Lac1-like"/>
</dbReference>
<feature type="region of interest" description="Disordered" evidence="7">
    <location>
        <begin position="342"/>
        <end position="363"/>
    </location>
</feature>
<comment type="caution">
    <text evidence="10">The sequence shown here is derived from an EMBL/GenBank/DDBJ whole genome shotgun (WGS) entry which is preliminary data.</text>
</comment>
<comment type="subcellular location">
    <subcellularLocation>
        <location evidence="1">Membrane</location>
        <topology evidence="1">Multi-pass membrane protein</topology>
    </subcellularLocation>
</comment>
<keyword evidence="10" id="KW-0808">Transferase</keyword>
<feature type="transmembrane region" description="Helical" evidence="8">
    <location>
        <begin position="214"/>
        <end position="239"/>
    </location>
</feature>
<keyword evidence="4 8" id="KW-1133">Transmembrane helix</keyword>
<evidence type="ECO:0000256" key="2">
    <source>
        <dbReference type="ARBA" id="ARBA00009808"/>
    </source>
</evidence>
<evidence type="ECO:0000259" key="9">
    <source>
        <dbReference type="PROSITE" id="PS50922"/>
    </source>
</evidence>
<evidence type="ECO:0000256" key="3">
    <source>
        <dbReference type="ARBA" id="ARBA00022692"/>
    </source>
</evidence>
<dbReference type="PANTHER" id="PTHR12560">
    <property type="entry name" value="LONGEVITY ASSURANCE FACTOR 1 LAG1"/>
    <property type="match status" value="1"/>
</dbReference>
<evidence type="ECO:0000256" key="8">
    <source>
        <dbReference type="SAM" id="Phobius"/>
    </source>
</evidence>
<evidence type="ECO:0000256" key="5">
    <source>
        <dbReference type="ARBA" id="ARBA00023136"/>
    </source>
</evidence>
<dbReference type="GO" id="GO:0016020">
    <property type="term" value="C:membrane"/>
    <property type="evidence" value="ECO:0007669"/>
    <property type="project" value="UniProtKB-SubCell"/>
</dbReference>
<dbReference type="EMBL" id="BFAD01000002">
    <property type="protein sequence ID" value="GBE79426.1"/>
    <property type="molecule type" value="Genomic_DNA"/>
</dbReference>
<dbReference type="GeneID" id="38776343"/>
<dbReference type="PANTHER" id="PTHR12560:SF0">
    <property type="entry name" value="LD18904P"/>
    <property type="match status" value="1"/>
</dbReference>
<organism evidence="10 11">
    <name type="scientific">Sparassis crispa</name>
    <dbReference type="NCBI Taxonomy" id="139825"/>
    <lineage>
        <taxon>Eukaryota</taxon>
        <taxon>Fungi</taxon>
        <taxon>Dikarya</taxon>
        <taxon>Basidiomycota</taxon>
        <taxon>Agaricomycotina</taxon>
        <taxon>Agaricomycetes</taxon>
        <taxon>Polyporales</taxon>
        <taxon>Sparassidaceae</taxon>
        <taxon>Sparassis</taxon>
    </lineage>
</organism>
<keyword evidence="10" id="KW-0012">Acyltransferase</keyword>
<dbReference type="GO" id="GO:0050291">
    <property type="term" value="F:sphingosine N-acyltransferase activity"/>
    <property type="evidence" value="ECO:0007669"/>
    <property type="project" value="InterPro"/>
</dbReference>
<evidence type="ECO:0000256" key="1">
    <source>
        <dbReference type="ARBA" id="ARBA00004141"/>
    </source>
</evidence>
<dbReference type="RefSeq" id="XP_027610339.1">
    <property type="nucleotide sequence ID" value="XM_027754538.1"/>
</dbReference>
<dbReference type="Proteomes" id="UP000287166">
    <property type="component" value="Unassembled WGS sequence"/>
</dbReference>
<feature type="domain" description="TLC" evidence="9">
    <location>
        <begin position="127"/>
        <end position="338"/>
    </location>
</feature>
<sequence>MNTLRAPEWLPSFLIPFFTLSYPTAPPAAPDSFPNASYYGVGILDGCFIITCIAAMAMLRDLTRLYISEPFARWKLTRDLNRSKRENIHVDGNGKPNGKTNGVANGNGAAHKNGSAVSKKEAKKIYRSVVRFAEQGWSAISYTALFSLGLYVHRNVPTKVLHPRNVWLNYPNIPIAAPTKFYYLLESAFYVHQVLILNAEARRKDHWQMMTHHVITVLLMIGSYVYNLTRVGCLIMLLMDWCDVFLALAKMFRYLALSTLCDATFTFFLLSWLVTRHVLFILAIKCAFDARPFVHSVLEKQNSSRLIYDTFLAMLSMLQGIQLMWFWMICRVAWRVVSGQGAEDTRSDDEEDGENHKTEHKKD</sequence>
<dbReference type="InParanoid" id="A0A401GB65"/>
<evidence type="ECO:0000256" key="4">
    <source>
        <dbReference type="ARBA" id="ARBA00022989"/>
    </source>
</evidence>
<comment type="similarity">
    <text evidence="2">Belongs to the sphingosine N-acyltransferase family.</text>
</comment>
<feature type="region of interest" description="Disordered" evidence="7">
    <location>
        <begin position="87"/>
        <end position="113"/>
    </location>
</feature>
<feature type="transmembrane region" description="Helical" evidence="8">
    <location>
        <begin position="251"/>
        <end position="275"/>
    </location>
</feature>
<dbReference type="PROSITE" id="PS50922">
    <property type="entry name" value="TLC"/>
    <property type="match status" value="1"/>
</dbReference>
<dbReference type="GO" id="GO:0046513">
    <property type="term" value="P:ceramide biosynthetic process"/>
    <property type="evidence" value="ECO:0007669"/>
    <property type="project" value="InterPro"/>
</dbReference>
<dbReference type="PIRSF" id="PIRSF005225">
    <property type="entry name" value="LAG1_LAC1"/>
    <property type="match status" value="1"/>
</dbReference>
<dbReference type="InterPro" id="IPR006634">
    <property type="entry name" value="TLC-dom"/>
</dbReference>
<evidence type="ECO:0000256" key="7">
    <source>
        <dbReference type="SAM" id="MobiDB-lite"/>
    </source>
</evidence>
<reference evidence="10 11" key="1">
    <citation type="journal article" date="2018" name="Sci. Rep.">
        <title>Genome sequence of the cauliflower mushroom Sparassis crispa (Hanabiratake) and its association with beneficial usage.</title>
        <authorList>
            <person name="Kiyama R."/>
            <person name="Furutani Y."/>
            <person name="Kawaguchi K."/>
            <person name="Nakanishi T."/>
        </authorList>
    </citation>
    <scope>NUCLEOTIDE SEQUENCE [LARGE SCALE GENOMIC DNA]</scope>
</reference>
<keyword evidence="3 6" id="KW-0812">Transmembrane</keyword>
<feature type="transmembrane region" description="Helical" evidence="8">
    <location>
        <begin position="38"/>
        <end position="59"/>
    </location>
</feature>
<dbReference type="SMART" id="SM00724">
    <property type="entry name" value="TLC"/>
    <property type="match status" value="1"/>
</dbReference>